<dbReference type="EMBL" id="BOQP01000008">
    <property type="protein sequence ID" value="GIM71090.1"/>
    <property type="molecule type" value="Genomic_DNA"/>
</dbReference>
<feature type="chain" id="PRO_5037340821" description="Peptidase inhibitor family I36" evidence="1">
    <location>
        <begin position="26"/>
        <end position="128"/>
    </location>
</feature>
<evidence type="ECO:0000313" key="2">
    <source>
        <dbReference type="EMBL" id="GIM71090.1"/>
    </source>
</evidence>
<sequence length="128" mass="14000">MKKRAFGVALVVTASLVAVPSAAQAAYTCQSGEVCIFQDYDLKGSVLIIYSGTHNFTSNWVFANGDPVNDNASSIINRTSHVAFAYEEFDKQGLQISGIWPNGQMNFKGRGILQELRNDSMSSIYIQP</sequence>
<organism evidence="2 3">
    <name type="scientific">Winogradskya consettensis</name>
    <dbReference type="NCBI Taxonomy" id="113560"/>
    <lineage>
        <taxon>Bacteria</taxon>
        <taxon>Bacillati</taxon>
        <taxon>Actinomycetota</taxon>
        <taxon>Actinomycetes</taxon>
        <taxon>Micromonosporales</taxon>
        <taxon>Micromonosporaceae</taxon>
        <taxon>Winogradskya</taxon>
    </lineage>
</organism>
<dbReference type="Gene3D" id="2.60.20.10">
    <property type="entry name" value="Crystallins"/>
    <property type="match status" value="1"/>
</dbReference>
<evidence type="ECO:0000256" key="1">
    <source>
        <dbReference type="SAM" id="SignalP"/>
    </source>
</evidence>
<protein>
    <recommendedName>
        <fullName evidence="4">Peptidase inhibitor family I36</fullName>
    </recommendedName>
</protein>
<accession>A0A919SFW2</accession>
<dbReference type="AlphaFoldDB" id="A0A919SFW2"/>
<gene>
    <name evidence="2" type="ORF">Aco04nite_23720</name>
</gene>
<reference evidence="2" key="1">
    <citation type="submission" date="2021-03" db="EMBL/GenBank/DDBJ databases">
        <title>Whole genome shotgun sequence of Actinoplanes consettensis NBRC 14913.</title>
        <authorList>
            <person name="Komaki H."/>
            <person name="Tamura T."/>
        </authorList>
    </citation>
    <scope>NUCLEOTIDE SEQUENCE</scope>
    <source>
        <strain evidence="2">NBRC 14913</strain>
    </source>
</reference>
<dbReference type="Pfam" id="PF03995">
    <property type="entry name" value="Inhibitor_I36"/>
    <property type="match status" value="1"/>
</dbReference>
<dbReference type="RefSeq" id="WP_212997224.1">
    <property type="nucleotide sequence ID" value="NZ_BAAATW010000003.1"/>
</dbReference>
<evidence type="ECO:0000313" key="3">
    <source>
        <dbReference type="Proteomes" id="UP000680865"/>
    </source>
</evidence>
<dbReference type="Proteomes" id="UP000680865">
    <property type="component" value="Unassembled WGS sequence"/>
</dbReference>
<proteinExistence type="predicted"/>
<name>A0A919SFW2_9ACTN</name>
<comment type="caution">
    <text evidence="2">The sequence shown here is derived from an EMBL/GenBank/DDBJ whole genome shotgun (WGS) entry which is preliminary data.</text>
</comment>
<keyword evidence="3" id="KW-1185">Reference proteome</keyword>
<keyword evidence="1" id="KW-0732">Signal</keyword>
<evidence type="ECO:0008006" key="4">
    <source>
        <dbReference type="Google" id="ProtNLM"/>
    </source>
</evidence>
<feature type="signal peptide" evidence="1">
    <location>
        <begin position="1"/>
        <end position="25"/>
    </location>
</feature>